<dbReference type="InterPro" id="IPR011042">
    <property type="entry name" value="6-blade_b-propeller_TolB-like"/>
</dbReference>
<reference evidence="2 3" key="1">
    <citation type="submission" date="2023-11" db="EMBL/GenBank/DDBJ databases">
        <authorList>
            <person name="Xu M."/>
            <person name="Jiang T."/>
        </authorList>
    </citation>
    <scope>NUCLEOTIDE SEQUENCE [LARGE SCALE GENOMIC DNA]</scope>
    <source>
        <strain evidence="2 3">SD</strain>
    </source>
</reference>
<keyword evidence="1" id="KW-0732">Signal</keyword>
<gene>
    <name evidence="2" type="ORF">SK069_02335</name>
</gene>
<evidence type="ECO:0000313" key="3">
    <source>
        <dbReference type="Proteomes" id="UP001277761"/>
    </source>
</evidence>
<keyword evidence="3" id="KW-1185">Reference proteome</keyword>
<feature type="signal peptide" evidence="1">
    <location>
        <begin position="1"/>
        <end position="24"/>
    </location>
</feature>
<sequence>MPLRPLLPPAAVASAAAVALLAVAPPTSGVAAAGGPPALYAVRDGRSVAVAGVDGTRRTVLRLARSSRGDVALALSGDGTRLAARHGDDAVRVVDLASGRVRTIRRTGRAVVLRFSPDGTRLAVVGARPGRFRDQLRTCAVGSRRCRIVGGRRVLGAPAWAPDGRRLAWMVAVGEDAAPDLVVGDGRRSRTIARAPLRGSRVWLPESPTWDGSGVAWASTRVRLRDGELAGILASRIQRWDGQAVRTVVARPADEGIPLAAIAPVGGGPGLVALAARDGRTSSELRLVTVDPGGTVEETGVVLGRFGYDAGDGVRGLHPLVDGRIAVVVGGADDVPGHGRRPRLQLVTIGGVGGSSGGPVVAEGDELTVATPWPGGAPL</sequence>
<dbReference type="Gene3D" id="2.120.10.30">
    <property type="entry name" value="TolB, C-terminal domain"/>
    <property type="match status" value="1"/>
</dbReference>
<protein>
    <recommendedName>
        <fullName evidence="4">WD40 repeat domain-containing protein</fullName>
    </recommendedName>
</protein>
<dbReference type="SUPFAM" id="SSF82171">
    <property type="entry name" value="DPP6 N-terminal domain-like"/>
    <property type="match status" value="1"/>
</dbReference>
<evidence type="ECO:0008006" key="4">
    <source>
        <dbReference type="Google" id="ProtNLM"/>
    </source>
</evidence>
<accession>A0ABU4VFD8</accession>
<comment type="caution">
    <text evidence="2">The sequence shown here is derived from an EMBL/GenBank/DDBJ whole genome shotgun (WGS) entry which is preliminary data.</text>
</comment>
<dbReference type="RefSeq" id="WP_319952567.1">
    <property type="nucleotide sequence ID" value="NZ_JAXAVX010000001.1"/>
</dbReference>
<feature type="chain" id="PRO_5045568229" description="WD40 repeat domain-containing protein" evidence="1">
    <location>
        <begin position="25"/>
        <end position="379"/>
    </location>
</feature>
<dbReference type="Proteomes" id="UP001277761">
    <property type="component" value="Unassembled WGS sequence"/>
</dbReference>
<dbReference type="EMBL" id="JAXAVX010000001">
    <property type="protein sequence ID" value="MDX8150419.1"/>
    <property type="molecule type" value="Genomic_DNA"/>
</dbReference>
<organism evidence="2 3">
    <name type="scientific">Patulibacter brassicae</name>
    <dbReference type="NCBI Taxonomy" id="1705717"/>
    <lineage>
        <taxon>Bacteria</taxon>
        <taxon>Bacillati</taxon>
        <taxon>Actinomycetota</taxon>
        <taxon>Thermoleophilia</taxon>
        <taxon>Solirubrobacterales</taxon>
        <taxon>Patulibacteraceae</taxon>
        <taxon>Patulibacter</taxon>
    </lineage>
</organism>
<dbReference type="Pfam" id="PF07676">
    <property type="entry name" value="PD40"/>
    <property type="match status" value="1"/>
</dbReference>
<dbReference type="InterPro" id="IPR011659">
    <property type="entry name" value="WD40"/>
</dbReference>
<name>A0ABU4VFD8_9ACTN</name>
<proteinExistence type="predicted"/>
<evidence type="ECO:0000256" key="1">
    <source>
        <dbReference type="SAM" id="SignalP"/>
    </source>
</evidence>
<evidence type="ECO:0000313" key="2">
    <source>
        <dbReference type="EMBL" id="MDX8150419.1"/>
    </source>
</evidence>